<feature type="region of interest" description="Disordered" evidence="1">
    <location>
        <begin position="33"/>
        <end position="116"/>
    </location>
</feature>
<reference evidence="2 3" key="1">
    <citation type="journal article" date="2017" name="Gigascience">
        <title>Genome sequence of the small brown planthopper, Laodelphax striatellus.</title>
        <authorList>
            <person name="Zhu J."/>
            <person name="Jiang F."/>
            <person name="Wang X."/>
            <person name="Yang P."/>
            <person name="Bao Y."/>
            <person name="Zhao W."/>
            <person name="Wang W."/>
            <person name="Lu H."/>
            <person name="Wang Q."/>
            <person name="Cui N."/>
            <person name="Li J."/>
            <person name="Chen X."/>
            <person name="Luo L."/>
            <person name="Yu J."/>
            <person name="Kang L."/>
            <person name="Cui F."/>
        </authorList>
    </citation>
    <scope>NUCLEOTIDE SEQUENCE [LARGE SCALE GENOMIC DNA]</scope>
    <source>
        <strain evidence="2">Lst14</strain>
    </source>
</reference>
<dbReference type="AlphaFoldDB" id="A0A482X3M4"/>
<protein>
    <submittedName>
        <fullName evidence="2">Uncharacterized protein</fullName>
    </submittedName>
</protein>
<gene>
    <name evidence="2" type="ORF">LSTR_LSTR011990</name>
</gene>
<dbReference type="InParanoid" id="A0A482X3M4"/>
<accession>A0A482X3M4</accession>
<organism evidence="2 3">
    <name type="scientific">Laodelphax striatellus</name>
    <name type="common">Small brown planthopper</name>
    <name type="synonym">Delphax striatella</name>
    <dbReference type="NCBI Taxonomy" id="195883"/>
    <lineage>
        <taxon>Eukaryota</taxon>
        <taxon>Metazoa</taxon>
        <taxon>Ecdysozoa</taxon>
        <taxon>Arthropoda</taxon>
        <taxon>Hexapoda</taxon>
        <taxon>Insecta</taxon>
        <taxon>Pterygota</taxon>
        <taxon>Neoptera</taxon>
        <taxon>Paraneoptera</taxon>
        <taxon>Hemiptera</taxon>
        <taxon>Auchenorrhyncha</taxon>
        <taxon>Fulgoroidea</taxon>
        <taxon>Delphacidae</taxon>
        <taxon>Criomorphinae</taxon>
        <taxon>Laodelphax</taxon>
    </lineage>
</organism>
<evidence type="ECO:0000313" key="3">
    <source>
        <dbReference type="Proteomes" id="UP000291343"/>
    </source>
</evidence>
<dbReference type="Proteomes" id="UP000291343">
    <property type="component" value="Unassembled WGS sequence"/>
</dbReference>
<comment type="caution">
    <text evidence="2">The sequence shown here is derived from an EMBL/GenBank/DDBJ whole genome shotgun (WGS) entry which is preliminary data.</text>
</comment>
<proteinExistence type="predicted"/>
<dbReference type="EMBL" id="QKKF02018955">
    <property type="protein sequence ID" value="RZF40216.1"/>
    <property type="molecule type" value="Genomic_DNA"/>
</dbReference>
<sequence>MSLDTDVKPNICPDITDSSVVLTPTSSVNSLELQNTSSSLCPAIKDDTDGGDISNPESMGDDVTETAHEKLKRPHTPTDAGSETQEVSLAPLDPKNLRQLSSTRLEPRGRPDRSASAYAVTYHCQSYYTTLAR</sequence>
<evidence type="ECO:0000256" key="1">
    <source>
        <dbReference type="SAM" id="MobiDB-lite"/>
    </source>
</evidence>
<keyword evidence="3" id="KW-1185">Reference proteome</keyword>
<name>A0A482X3M4_LAOST</name>
<evidence type="ECO:0000313" key="2">
    <source>
        <dbReference type="EMBL" id="RZF40216.1"/>
    </source>
</evidence>